<dbReference type="InterPro" id="IPR000182">
    <property type="entry name" value="GNAT_dom"/>
</dbReference>
<organism evidence="4 5">
    <name type="scientific">Paenibacillus filicis</name>
    <dbReference type="NCBI Taxonomy" id="669464"/>
    <lineage>
        <taxon>Bacteria</taxon>
        <taxon>Bacillati</taxon>
        <taxon>Bacillota</taxon>
        <taxon>Bacilli</taxon>
        <taxon>Bacillales</taxon>
        <taxon>Paenibacillaceae</taxon>
        <taxon>Paenibacillus</taxon>
    </lineage>
</organism>
<sequence length="151" mass="17715">MLRKRVPRRDDRVIYELVEKELLPFARETVPGLQVTRPELRKRLRGCTTYVELAPGRQAVGFIALRTDRERLTVELLAVHPRYQGHGLGKRFMRFAERKAQLLHLPEIVLWVDEGNERARGFYERLGYIPVHFDPAMRCYLLTKRLTFAGA</sequence>
<evidence type="ECO:0000313" key="4">
    <source>
        <dbReference type="EMBL" id="MEK8132117.1"/>
    </source>
</evidence>
<evidence type="ECO:0000259" key="3">
    <source>
        <dbReference type="PROSITE" id="PS51186"/>
    </source>
</evidence>
<dbReference type="Pfam" id="PF00583">
    <property type="entry name" value="Acetyltransf_1"/>
    <property type="match status" value="1"/>
</dbReference>
<feature type="domain" description="N-acetyltransferase" evidence="3">
    <location>
        <begin position="13"/>
        <end position="147"/>
    </location>
</feature>
<evidence type="ECO:0000313" key="5">
    <source>
        <dbReference type="Proteomes" id="UP001469365"/>
    </source>
</evidence>
<dbReference type="InterPro" id="IPR016181">
    <property type="entry name" value="Acyl_CoA_acyltransferase"/>
</dbReference>
<keyword evidence="1" id="KW-0808">Transferase</keyword>
<dbReference type="PANTHER" id="PTHR43420">
    <property type="entry name" value="ACETYLTRANSFERASE"/>
    <property type="match status" value="1"/>
</dbReference>
<dbReference type="InterPro" id="IPR050680">
    <property type="entry name" value="YpeA/RimI_acetyltransf"/>
</dbReference>
<dbReference type="Gene3D" id="3.40.630.30">
    <property type="match status" value="1"/>
</dbReference>
<accession>A0ABU9DVG8</accession>
<evidence type="ECO:0000256" key="2">
    <source>
        <dbReference type="ARBA" id="ARBA00023315"/>
    </source>
</evidence>
<reference evidence="4 5" key="1">
    <citation type="submission" date="2024-04" db="EMBL/GenBank/DDBJ databases">
        <title>draft genome sequnece of Paenibacillus filicis.</title>
        <authorList>
            <person name="Kim D.-U."/>
        </authorList>
    </citation>
    <scope>NUCLEOTIDE SEQUENCE [LARGE SCALE GENOMIC DNA]</scope>
    <source>
        <strain evidence="4 5">KACC14197</strain>
    </source>
</reference>
<protein>
    <submittedName>
        <fullName evidence="4">GNAT family N-acetyltransferase</fullName>
    </submittedName>
</protein>
<dbReference type="EMBL" id="JBBPCC010000026">
    <property type="protein sequence ID" value="MEK8132117.1"/>
    <property type="molecule type" value="Genomic_DNA"/>
</dbReference>
<dbReference type="Proteomes" id="UP001469365">
    <property type="component" value="Unassembled WGS sequence"/>
</dbReference>
<dbReference type="SUPFAM" id="SSF55729">
    <property type="entry name" value="Acyl-CoA N-acyltransferases (Nat)"/>
    <property type="match status" value="1"/>
</dbReference>
<dbReference type="RefSeq" id="WP_341419239.1">
    <property type="nucleotide sequence ID" value="NZ_JBBPCC010000026.1"/>
</dbReference>
<keyword evidence="2" id="KW-0012">Acyltransferase</keyword>
<comment type="caution">
    <text evidence="4">The sequence shown here is derived from an EMBL/GenBank/DDBJ whole genome shotgun (WGS) entry which is preliminary data.</text>
</comment>
<keyword evidence="5" id="KW-1185">Reference proteome</keyword>
<dbReference type="CDD" id="cd04301">
    <property type="entry name" value="NAT_SF"/>
    <property type="match status" value="1"/>
</dbReference>
<proteinExistence type="predicted"/>
<evidence type="ECO:0000256" key="1">
    <source>
        <dbReference type="ARBA" id="ARBA00022679"/>
    </source>
</evidence>
<dbReference type="PROSITE" id="PS51186">
    <property type="entry name" value="GNAT"/>
    <property type="match status" value="1"/>
</dbReference>
<name>A0ABU9DVG8_9BACL</name>
<gene>
    <name evidence="4" type="ORF">WMW72_29890</name>
</gene>